<dbReference type="Gene3D" id="3.40.50.300">
    <property type="entry name" value="P-loop containing nucleotide triphosphate hydrolases"/>
    <property type="match status" value="1"/>
</dbReference>
<protein>
    <submittedName>
        <fullName evidence="2">ATP-binding protein</fullName>
    </submittedName>
</protein>
<gene>
    <name evidence="2" type="ORF">IAA83_01135</name>
</gene>
<accession>A0A9D1F7T4</accession>
<dbReference type="GO" id="GO:0006260">
    <property type="term" value="P:DNA replication"/>
    <property type="evidence" value="ECO:0007669"/>
    <property type="project" value="TreeGrafter"/>
</dbReference>
<evidence type="ECO:0000313" key="3">
    <source>
        <dbReference type="Proteomes" id="UP000886741"/>
    </source>
</evidence>
<dbReference type="PANTHER" id="PTHR30050">
    <property type="entry name" value="CHROMOSOMAL REPLICATION INITIATOR PROTEIN DNAA"/>
    <property type="match status" value="1"/>
</dbReference>
<dbReference type="NCBIfam" id="NF005304">
    <property type="entry name" value="PRK06835.1"/>
    <property type="match status" value="1"/>
</dbReference>
<sequence length="324" mass="36170">MPYSDQVLRRARARLAAARANRDQENDRRIAAIYDAHPRLREIDRQLRATVAQVMTAAFRRGEDPTQTVEQMRKANLELQRERAWILESEGIDESDLKAEPICAVCGGTGYVGERMCECLAELCRQEQKKELSSLLSGNERFDAFRLDLYPDMEDANLGGYSPRAIMRHVYERCRRYAAEFSVQSPSLLLSGGTGLGKTFLSAAIARTVADGGYAVVYETAGQVFSDFEAEKFGGSGHGTAKYLHCDLLILDDLGTEMTTQFTLSALYSLVNGRLMAGRPTIISTNLTTSEIRQRYTPQIASRLLGTYELLLFAGNDIRLLKKT</sequence>
<dbReference type="PANTHER" id="PTHR30050:SF4">
    <property type="entry name" value="ATP-BINDING PROTEIN RV3427C IN INSERTION SEQUENCE-RELATED"/>
    <property type="match status" value="1"/>
</dbReference>
<organism evidence="2 3">
    <name type="scientific">Candidatus Avoscillospira avistercoris</name>
    <dbReference type="NCBI Taxonomy" id="2840707"/>
    <lineage>
        <taxon>Bacteria</taxon>
        <taxon>Bacillati</taxon>
        <taxon>Bacillota</taxon>
        <taxon>Clostridia</taxon>
        <taxon>Eubacteriales</taxon>
        <taxon>Oscillospiraceae</taxon>
        <taxon>Oscillospiraceae incertae sedis</taxon>
        <taxon>Candidatus Avoscillospira</taxon>
    </lineage>
</organism>
<evidence type="ECO:0000259" key="1">
    <source>
        <dbReference type="Pfam" id="PF01695"/>
    </source>
</evidence>
<dbReference type="Proteomes" id="UP000886741">
    <property type="component" value="Unassembled WGS sequence"/>
</dbReference>
<keyword evidence="2" id="KW-0547">Nucleotide-binding</keyword>
<dbReference type="SUPFAM" id="SSF52540">
    <property type="entry name" value="P-loop containing nucleoside triphosphate hydrolases"/>
    <property type="match status" value="1"/>
</dbReference>
<dbReference type="InterPro" id="IPR002611">
    <property type="entry name" value="IstB_ATP-bd"/>
</dbReference>
<dbReference type="EMBL" id="DVJJ01000020">
    <property type="protein sequence ID" value="HIS63959.1"/>
    <property type="molecule type" value="Genomic_DNA"/>
</dbReference>
<keyword evidence="2" id="KW-0067">ATP-binding</keyword>
<comment type="caution">
    <text evidence="2">The sequence shown here is derived from an EMBL/GenBank/DDBJ whole genome shotgun (WGS) entry which is preliminary data.</text>
</comment>
<dbReference type="AlphaFoldDB" id="A0A9D1F7T4"/>
<dbReference type="InterPro" id="IPR027417">
    <property type="entry name" value="P-loop_NTPase"/>
</dbReference>
<reference evidence="2" key="2">
    <citation type="journal article" date="2021" name="PeerJ">
        <title>Extensive microbial diversity within the chicken gut microbiome revealed by metagenomics and culture.</title>
        <authorList>
            <person name="Gilroy R."/>
            <person name="Ravi A."/>
            <person name="Getino M."/>
            <person name="Pursley I."/>
            <person name="Horton D.L."/>
            <person name="Alikhan N.F."/>
            <person name="Baker D."/>
            <person name="Gharbi K."/>
            <person name="Hall N."/>
            <person name="Watson M."/>
            <person name="Adriaenssens E.M."/>
            <person name="Foster-Nyarko E."/>
            <person name="Jarju S."/>
            <person name="Secka A."/>
            <person name="Antonio M."/>
            <person name="Oren A."/>
            <person name="Chaudhuri R.R."/>
            <person name="La Ragione R."/>
            <person name="Hildebrand F."/>
            <person name="Pallen M.J."/>
        </authorList>
    </citation>
    <scope>NUCLEOTIDE SEQUENCE</scope>
    <source>
        <strain evidence="2">ChiBcec16-1751</strain>
    </source>
</reference>
<dbReference type="GO" id="GO:0005524">
    <property type="term" value="F:ATP binding"/>
    <property type="evidence" value="ECO:0007669"/>
    <property type="project" value="UniProtKB-KW"/>
</dbReference>
<name>A0A9D1F7T4_9FIRM</name>
<evidence type="ECO:0000313" key="2">
    <source>
        <dbReference type="EMBL" id="HIS63959.1"/>
    </source>
</evidence>
<reference evidence="2" key="1">
    <citation type="submission" date="2020-10" db="EMBL/GenBank/DDBJ databases">
        <authorList>
            <person name="Gilroy R."/>
        </authorList>
    </citation>
    <scope>NUCLEOTIDE SEQUENCE</scope>
    <source>
        <strain evidence="2">ChiBcec16-1751</strain>
    </source>
</reference>
<feature type="domain" description="IstB-like ATP-binding" evidence="1">
    <location>
        <begin position="184"/>
        <end position="296"/>
    </location>
</feature>
<dbReference type="Pfam" id="PF01695">
    <property type="entry name" value="IstB_IS21"/>
    <property type="match status" value="1"/>
</dbReference>
<proteinExistence type="predicted"/>